<evidence type="ECO:0000256" key="1">
    <source>
        <dbReference type="SAM" id="MobiDB-lite"/>
    </source>
</evidence>
<dbReference type="OrthoDB" id="62495at2759"/>
<gene>
    <name evidence="2" type="ORF">EVAR_73880_1</name>
</gene>
<sequence length="84" mass="9160">MFDQPEARKPRTAAAVPQRVAASSHLSTNIEVSDVNVAEDEEMHLMVATLLLKHMGQLVCNGHAVMSLCDVNNEGIKTVAEKEM</sequence>
<feature type="non-terminal residue" evidence="2">
    <location>
        <position position="84"/>
    </location>
</feature>
<organism evidence="2 3">
    <name type="scientific">Eumeta variegata</name>
    <name type="common">Bagworm moth</name>
    <name type="synonym">Eumeta japonica</name>
    <dbReference type="NCBI Taxonomy" id="151549"/>
    <lineage>
        <taxon>Eukaryota</taxon>
        <taxon>Metazoa</taxon>
        <taxon>Ecdysozoa</taxon>
        <taxon>Arthropoda</taxon>
        <taxon>Hexapoda</taxon>
        <taxon>Insecta</taxon>
        <taxon>Pterygota</taxon>
        <taxon>Neoptera</taxon>
        <taxon>Endopterygota</taxon>
        <taxon>Lepidoptera</taxon>
        <taxon>Glossata</taxon>
        <taxon>Ditrysia</taxon>
        <taxon>Tineoidea</taxon>
        <taxon>Psychidae</taxon>
        <taxon>Oiketicinae</taxon>
        <taxon>Eumeta</taxon>
    </lineage>
</organism>
<dbReference type="AlphaFoldDB" id="A0A4C1SLL2"/>
<evidence type="ECO:0000313" key="3">
    <source>
        <dbReference type="Proteomes" id="UP000299102"/>
    </source>
</evidence>
<comment type="caution">
    <text evidence="2">The sequence shown here is derived from an EMBL/GenBank/DDBJ whole genome shotgun (WGS) entry which is preliminary data.</text>
</comment>
<feature type="region of interest" description="Disordered" evidence="1">
    <location>
        <begin position="1"/>
        <end position="20"/>
    </location>
</feature>
<protein>
    <submittedName>
        <fullName evidence="2">Uncharacterized protein</fullName>
    </submittedName>
</protein>
<evidence type="ECO:0000313" key="2">
    <source>
        <dbReference type="EMBL" id="GBP02108.1"/>
    </source>
</evidence>
<reference evidence="2 3" key="1">
    <citation type="journal article" date="2019" name="Commun. Biol.">
        <title>The bagworm genome reveals a unique fibroin gene that provides high tensile strength.</title>
        <authorList>
            <person name="Kono N."/>
            <person name="Nakamura H."/>
            <person name="Ohtoshi R."/>
            <person name="Tomita M."/>
            <person name="Numata K."/>
            <person name="Arakawa K."/>
        </authorList>
    </citation>
    <scope>NUCLEOTIDE SEQUENCE [LARGE SCALE GENOMIC DNA]</scope>
</reference>
<dbReference type="Proteomes" id="UP000299102">
    <property type="component" value="Unassembled WGS sequence"/>
</dbReference>
<proteinExistence type="predicted"/>
<dbReference type="EMBL" id="BGZK01010350">
    <property type="protein sequence ID" value="GBP02108.1"/>
    <property type="molecule type" value="Genomic_DNA"/>
</dbReference>
<accession>A0A4C1SLL2</accession>
<name>A0A4C1SLL2_EUMVA</name>
<keyword evidence="3" id="KW-1185">Reference proteome</keyword>